<sequence length="76" mass="8070">RCGNSDTAPLTNCEGLLGPRELFKRLSCFHVIVPVPLGDAGIGVMTEIQAGREIVSGPVTAVEAPRVWPKGSPKSW</sequence>
<comment type="caution">
    <text evidence="1">The sequence shown here is derived from an EMBL/GenBank/DDBJ whole genome shotgun (WGS) entry which is preliminary data.</text>
</comment>
<dbReference type="EMBL" id="JBBHLL010000426">
    <property type="protein sequence ID" value="KAK7803296.1"/>
    <property type="molecule type" value="Genomic_DNA"/>
</dbReference>
<keyword evidence="2" id="KW-1185">Reference proteome</keyword>
<feature type="non-terminal residue" evidence="1">
    <location>
        <position position="1"/>
    </location>
</feature>
<organism evidence="1 2">
    <name type="scientific">Myodes glareolus</name>
    <name type="common">Bank vole</name>
    <name type="synonym">Clethrionomys glareolus</name>
    <dbReference type="NCBI Taxonomy" id="447135"/>
    <lineage>
        <taxon>Eukaryota</taxon>
        <taxon>Metazoa</taxon>
        <taxon>Chordata</taxon>
        <taxon>Craniata</taxon>
        <taxon>Vertebrata</taxon>
        <taxon>Euteleostomi</taxon>
        <taxon>Mammalia</taxon>
        <taxon>Eutheria</taxon>
        <taxon>Euarchontoglires</taxon>
        <taxon>Glires</taxon>
        <taxon>Rodentia</taxon>
        <taxon>Myomorpha</taxon>
        <taxon>Muroidea</taxon>
        <taxon>Cricetidae</taxon>
        <taxon>Arvicolinae</taxon>
        <taxon>Myodes</taxon>
    </lineage>
</organism>
<evidence type="ECO:0000313" key="1">
    <source>
        <dbReference type="EMBL" id="KAK7803296.1"/>
    </source>
</evidence>
<dbReference type="Proteomes" id="UP001488838">
    <property type="component" value="Unassembled WGS sequence"/>
</dbReference>
<gene>
    <name evidence="1" type="ORF">U0070_011477</name>
</gene>
<accession>A0AAW0HNN9</accession>
<protein>
    <submittedName>
        <fullName evidence="1">Uncharacterized protein</fullName>
    </submittedName>
</protein>
<reference evidence="1 2" key="1">
    <citation type="journal article" date="2023" name="bioRxiv">
        <title>Conserved and derived expression patterns and positive selection on dental genes reveal complex evolutionary context of ever-growing rodent molars.</title>
        <authorList>
            <person name="Calamari Z.T."/>
            <person name="Song A."/>
            <person name="Cohen E."/>
            <person name="Akter M."/>
            <person name="Roy R.D."/>
            <person name="Hallikas O."/>
            <person name="Christensen M.M."/>
            <person name="Li P."/>
            <person name="Marangoni P."/>
            <person name="Jernvall J."/>
            <person name="Klein O.D."/>
        </authorList>
    </citation>
    <scope>NUCLEOTIDE SEQUENCE [LARGE SCALE GENOMIC DNA]</scope>
    <source>
        <strain evidence="1">V071</strain>
    </source>
</reference>
<feature type="non-terminal residue" evidence="1">
    <location>
        <position position="76"/>
    </location>
</feature>
<evidence type="ECO:0000313" key="2">
    <source>
        <dbReference type="Proteomes" id="UP001488838"/>
    </source>
</evidence>
<proteinExistence type="predicted"/>
<name>A0AAW0HNN9_MYOGA</name>
<dbReference type="AlphaFoldDB" id="A0AAW0HNN9"/>